<name>A0A7V8N2K6_9LACT</name>
<keyword evidence="3" id="KW-1185">Reference proteome</keyword>
<feature type="region of interest" description="Disordered" evidence="1">
    <location>
        <begin position="56"/>
        <end position="100"/>
    </location>
</feature>
<dbReference type="EMBL" id="JACBNY010000032">
    <property type="protein sequence ID" value="MBA0017538.1"/>
    <property type="molecule type" value="Genomic_DNA"/>
</dbReference>
<sequence>MKKLVEKIKQTTLKQRVVTGAIILLLLASGTGLAVNRHNEKILADTNAKIIKSDKKAKLEKHLKDDKEAKAKADKEAKSKAEAEKQAKIKAETEAKQHHK</sequence>
<evidence type="ECO:0000313" key="3">
    <source>
        <dbReference type="Proteomes" id="UP000530186"/>
    </source>
</evidence>
<dbReference type="Proteomes" id="UP000530186">
    <property type="component" value="Unassembled WGS sequence"/>
</dbReference>
<proteinExistence type="predicted"/>
<evidence type="ECO:0000256" key="1">
    <source>
        <dbReference type="SAM" id="MobiDB-lite"/>
    </source>
</evidence>
<organism evidence="2 3">
    <name type="scientific">Pseudolactococcus laudensis</name>
    <dbReference type="NCBI Taxonomy" id="1494461"/>
    <lineage>
        <taxon>Bacteria</taxon>
        <taxon>Bacillati</taxon>
        <taxon>Bacillota</taxon>
        <taxon>Bacilli</taxon>
        <taxon>Lactobacillales</taxon>
        <taxon>Streptococcaceae</taxon>
        <taxon>Pseudolactococcus</taxon>
    </lineage>
</organism>
<evidence type="ECO:0000313" key="2">
    <source>
        <dbReference type="EMBL" id="MBA0017538.1"/>
    </source>
</evidence>
<comment type="caution">
    <text evidence="2">The sequence shown here is derived from an EMBL/GenBank/DDBJ whole genome shotgun (WGS) entry which is preliminary data.</text>
</comment>
<protein>
    <submittedName>
        <fullName evidence="2">Uncharacterized protein</fullName>
    </submittedName>
</protein>
<dbReference type="GeneID" id="303195960"/>
<accession>A0A7V8N2K6</accession>
<dbReference type="AlphaFoldDB" id="A0A7V8N2K6"/>
<dbReference type="RefSeq" id="WP_180747603.1">
    <property type="nucleotide sequence ID" value="NZ_JACBNY010000032.1"/>
</dbReference>
<gene>
    <name evidence="2" type="ORF">HZR21_10580</name>
</gene>
<reference evidence="2 3" key="1">
    <citation type="submission" date="2020-07" db="EMBL/GenBank/DDBJ databases">
        <authorList>
            <person name="Hilgarth M."/>
            <person name="Werum V."/>
            <person name="Vogel R.F."/>
        </authorList>
    </citation>
    <scope>NUCLEOTIDE SEQUENCE [LARGE SCALE GENOMIC DNA]</scope>
    <source>
        <strain evidence="2 3">DSM 28961</strain>
    </source>
</reference>